<gene>
    <name evidence="2" type="ORF">PbB2_02559</name>
</gene>
<keyword evidence="1" id="KW-0472">Membrane</keyword>
<name>A0A2P2ECT4_9PROT</name>
<dbReference type="InterPro" id="IPR010406">
    <property type="entry name" value="DUF1003"/>
</dbReference>
<feature type="transmembrane region" description="Helical" evidence="1">
    <location>
        <begin position="79"/>
        <end position="101"/>
    </location>
</feature>
<dbReference type="Proteomes" id="UP000245086">
    <property type="component" value="Unassembled WGS sequence"/>
</dbReference>
<dbReference type="RefSeq" id="WP_238165009.1">
    <property type="nucleotide sequence ID" value="NZ_BFBR01000008.1"/>
</dbReference>
<evidence type="ECO:0000313" key="2">
    <source>
        <dbReference type="EMBL" id="GBF58870.1"/>
    </source>
</evidence>
<evidence type="ECO:0000313" key="3">
    <source>
        <dbReference type="Proteomes" id="UP000245086"/>
    </source>
</evidence>
<evidence type="ECO:0008006" key="4">
    <source>
        <dbReference type="Google" id="ProtNLM"/>
    </source>
</evidence>
<feature type="transmembrane region" description="Helical" evidence="1">
    <location>
        <begin position="113"/>
        <end position="134"/>
    </location>
</feature>
<dbReference type="PANTHER" id="PTHR41386:SF1">
    <property type="entry name" value="MEMBRANE PROTEIN"/>
    <property type="match status" value="1"/>
</dbReference>
<dbReference type="PANTHER" id="PTHR41386">
    <property type="entry name" value="INTEGRAL MEMBRANE PROTEIN-RELATED"/>
    <property type="match status" value="1"/>
</dbReference>
<comment type="caution">
    <text evidence="2">The sequence shown here is derived from an EMBL/GenBank/DDBJ whole genome shotgun (WGS) entry which is preliminary data.</text>
</comment>
<keyword evidence="1" id="KW-1133">Transmembrane helix</keyword>
<keyword evidence="3" id="KW-1185">Reference proteome</keyword>
<organism evidence="2 3">
    <name type="scientific">Candidatus Phycosocius bacilliformis</name>
    <dbReference type="NCBI Taxonomy" id="1445552"/>
    <lineage>
        <taxon>Bacteria</taxon>
        <taxon>Pseudomonadati</taxon>
        <taxon>Pseudomonadota</taxon>
        <taxon>Alphaproteobacteria</taxon>
        <taxon>Caulobacterales</taxon>
        <taxon>Caulobacterales incertae sedis</taxon>
        <taxon>Candidatus Phycosocius</taxon>
    </lineage>
</organism>
<protein>
    <recommendedName>
        <fullName evidence="4">DUF1003 domain-containing protein</fullName>
    </recommendedName>
</protein>
<dbReference type="EMBL" id="BFBR01000008">
    <property type="protein sequence ID" value="GBF58870.1"/>
    <property type="molecule type" value="Genomic_DNA"/>
</dbReference>
<sequence>MRESHSSLLPNNDLSPDQAHLLGKMLLEEGGFSRLSAHDQALICAIAHRVHVTQDANEAFESQTTFGQRLADRVAEVGGSWGFVISFVIFLILWAGLNVVVLHGQDRFDPYPFIFLNLILSMLAAIQAPIIMMAQNRQADKDRLTTRMDYEVNVKAEHEIALLREHVSQLHDKLDRHLAGSA</sequence>
<evidence type="ECO:0000256" key="1">
    <source>
        <dbReference type="SAM" id="Phobius"/>
    </source>
</evidence>
<dbReference type="AlphaFoldDB" id="A0A2P2ECT4"/>
<accession>A0A2P2ECT4</accession>
<dbReference type="Pfam" id="PF06210">
    <property type="entry name" value="DUF1003"/>
    <property type="match status" value="1"/>
</dbReference>
<keyword evidence="1" id="KW-0812">Transmembrane</keyword>
<reference evidence="2 3" key="1">
    <citation type="journal article" date="2018" name="Genome Announc.">
        <title>Draft Genome Sequence of "Candidatus Phycosocius bacilliformis," an Alphaproteobacterial Ectosymbiont of the Hydrocarbon-Producing Green Alga Botryococcus braunii.</title>
        <authorList>
            <person name="Tanabe Y."/>
            <person name="Yamaguchi H."/>
            <person name="Watanabe M.M."/>
        </authorList>
    </citation>
    <scope>NUCLEOTIDE SEQUENCE [LARGE SCALE GENOMIC DNA]</scope>
    <source>
        <strain evidence="2 3">BOTRYCO-2</strain>
    </source>
</reference>
<proteinExistence type="predicted"/>